<feature type="transmembrane region" description="Helical" evidence="6">
    <location>
        <begin position="153"/>
        <end position="171"/>
    </location>
</feature>
<proteinExistence type="inferred from homology"/>
<reference evidence="7 8" key="1">
    <citation type="journal article" date="2021" name="Nat. Commun.">
        <title>Incipient diploidization of the medicinal plant Perilla within 10,000 years.</title>
        <authorList>
            <person name="Zhang Y."/>
            <person name="Shen Q."/>
            <person name="Leng L."/>
            <person name="Zhang D."/>
            <person name="Chen S."/>
            <person name="Shi Y."/>
            <person name="Ning Z."/>
            <person name="Chen S."/>
        </authorList>
    </citation>
    <scope>NUCLEOTIDE SEQUENCE [LARGE SCALE GENOMIC DNA]</scope>
    <source>
        <strain evidence="8">cv. PC099</strain>
    </source>
</reference>
<feature type="transmembrane region" description="Helical" evidence="6">
    <location>
        <begin position="210"/>
        <end position="230"/>
    </location>
</feature>
<keyword evidence="3 6" id="KW-0812">Transmembrane</keyword>
<dbReference type="CDD" id="cd13132">
    <property type="entry name" value="MATE_eukaryotic"/>
    <property type="match status" value="1"/>
</dbReference>
<sequence>MDAQFEVGEEHGNSKEESVKKKMWRESKKMWKVGGPAILVPFSTFGVHVVSQAFIGQLSATNLAAYSLVCNVLFRFVLGIQLGMVGGMGTLCGQAYGAKQYQKLGIFLQQSWMILVAASTLLTPIFVFAAPILKALRQDHRIAEMAGTTTALWFIPMMFLYAVLQCFNTFLQSQSKNFLLSCLVLLCLLLHVFASWLLTAKLELGVPGVMASAVSAYLIPNAVQVVHLMCGGCRETWNGFTALAFRDLGPAIKLSLSSAAMLCLDFCYNIILVLLTGNMKNAEVKIDALSICLNISGWAAIISFGFMAAASVRVSNELGRRDAKAAKFSIIVILVTSVFVGLVLSVFVLLFKQQVARVFTTDEDVAEAVSRLSPLLAFSLLLSSVQGVLAGVASGVGRQGSVAYINLGCYYLIGIPLGVVLGYVVLKQQVEGIWMGMMIGSAAQTAMLVILTCKTDWNEQPMWYYHVMDRLEDSFCY</sequence>
<dbReference type="GO" id="GO:0016020">
    <property type="term" value="C:membrane"/>
    <property type="evidence" value="ECO:0007669"/>
    <property type="project" value="UniProtKB-SubCell"/>
</dbReference>
<dbReference type="NCBIfam" id="TIGR00797">
    <property type="entry name" value="matE"/>
    <property type="match status" value="1"/>
</dbReference>
<accession>A0AAD4J5T9</accession>
<keyword evidence="4 6" id="KW-1133">Transmembrane helix</keyword>
<evidence type="ECO:0000256" key="4">
    <source>
        <dbReference type="ARBA" id="ARBA00022989"/>
    </source>
</evidence>
<comment type="similarity">
    <text evidence="2 6">Belongs to the multi antimicrobial extrusion (MATE) (TC 2.A.66.1) family.</text>
</comment>
<comment type="subcellular location">
    <subcellularLocation>
        <location evidence="1">Membrane</location>
        <topology evidence="1">Multi-pass membrane protein</topology>
    </subcellularLocation>
</comment>
<evidence type="ECO:0000256" key="5">
    <source>
        <dbReference type="ARBA" id="ARBA00023136"/>
    </source>
</evidence>
<feature type="transmembrane region" description="Helical" evidence="6">
    <location>
        <begin position="30"/>
        <end position="51"/>
    </location>
</feature>
<dbReference type="PANTHER" id="PTHR11206">
    <property type="entry name" value="MULTIDRUG RESISTANCE PROTEIN"/>
    <property type="match status" value="1"/>
</dbReference>
<dbReference type="GO" id="GO:1990961">
    <property type="term" value="P:xenobiotic detoxification by transmembrane export across the plasma membrane"/>
    <property type="evidence" value="ECO:0007669"/>
    <property type="project" value="InterPro"/>
</dbReference>
<keyword evidence="5 6" id="KW-0472">Membrane</keyword>
<keyword evidence="8" id="KW-1185">Reference proteome</keyword>
<gene>
    <name evidence="7" type="ORF">C2S53_015685</name>
</gene>
<feature type="transmembrane region" description="Helical" evidence="6">
    <location>
        <begin position="112"/>
        <end position="133"/>
    </location>
</feature>
<feature type="transmembrane region" description="Helical" evidence="6">
    <location>
        <begin position="328"/>
        <end position="351"/>
    </location>
</feature>
<feature type="transmembrane region" description="Helical" evidence="6">
    <location>
        <begin position="63"/>
        <end position="91"/>
    </location>
</feature>
<evidence type="ECO:0000313" key="7">
    <source>
        <dbReference type="EMBL" id="KAH6827717.1"/>
    </source>
</evidence>
<dbReference type="InterPro" id="IPR002528">
    <property type="entry name" value="MATE_fam"/>
</dbReference>
<dbReference type="Pfam" id="PF01554">
    <property type="entry name" value="MatE"/>
    <property type="match status" value="2"/>
</dbReference>
<evidence type="ECO:0000256" key="6">
    <source>
        <dbReference type="RuleBase" id="RU004914"/>
    </source>
</evidence>
<feature type="transmembrane region" description="Helical" evidence="6">
    <location>
        <begin position="432"/>
        <end position="453"/>
    </location>
</feature>
<dbReference type="Proteomes" id="UP001190926">
    <property type="component" value="Unassembled WGS sequence"/>
</dbReference>
<organism evidence="7 8">
    <name type="scientific">Perilla frutescens var. hirtella</name>
    <name type="common">Perilla citriodora</name>
    <name type="synonym">Perilla setoyensis</name>
    <dbReference type="NCBI Taxonomy" id="608512"/>
    <lineage>
        <taxon>Eukaryota</taxon>
        <taxon>Viridiplantae</taxon>
        <taxon>Streptophyta</taxon>
        <taxon>Embryophyta</taxon>
        <taxon>Tracheophyta</taxon>
        <taxon>Spermatophyta</taxon>
        <taxon>Magnoliopsida</taxon>
        <taxon>eudicotyledons</taxon>
        <taxon>Gunneridae</taxon>
        <taxon>Pentapetalae</taxon>
        <taxon>asterids</taxon>
        <taxon>lamiids</taxon>
        <taxon>Lamiales</taxon>
        <taxon>Lamiaceae</taxon>
        <taxon>Nepetoideae</taxon>
        <taxon>Elsholtzieae</taxon>
        <taxon>Perilla</taxon>
    </lineage>
</organism>
<dbReference type="AlphaFoldDB" id="A0AAD4J5T9"/>
<comment type="caution">
    <text evidence="7">The sequence shown here is derived from an EMBL/GenBank/DDBJ whole genome shotgun (WGS) entry which is preliminary data.</text>
</comment>
<protein>
    <recommendedName>
        <fullName evidence="6">Protein DETOXIFICATION</fullName>
    </recommendedName>
    <alternativeName>
        <fullName evidence="6">Multidrug and toxic compound extrusion protein</fullName>
    </alternativeName>
</protein>
<dbReference type="GO" id="GO:0015297">
    <property type="term" value="F:antiporter activity"/>
    <property type="evidence" value="ECO:0007669"/>
    <property type="project" value="InterPro"/>
</dbReference>
<dbReference type="EMBL" id="SDAM02000142">
    <property type="protein sequence ID" value="KAH6827717.1"/>
    <property type="molecule type" value="Genomic_DNA"/>
</dbReference>
<feature type="transmembrane region" description="Helical" evidence="6">
    <location>
        <begin position="295"/>
        <end position="316"/>
    </location>
</feature>
<dbReference type="GO" id="GO:0042910">
    <property type="term" value="F:xenobiotic transmembrane transporter activity"/>
    <property type="evidence" value="ECO:0007669"/>
    <property type="project" value="InterPro"/>
</dbReference>
<feature type="transmembrane region" description="Helical" evidence="6">
    <location>
        <begin position="251"/>
        <end position="275"/>
    </location>
</feature>
<evidence type="ECO:0000256" key="3">
    <source>
        <dbReference type="ARBA" id="ARBA00022692"/>
    </source>
</evidence>
<feature type="transmembrane region" description="Helical" evidence="6">
    <location>
        <begin position="178"/>
        <end position="198"/>
    </location>
</feature>
<feature type="transmembrane region" description="Helical" evidence="6">
    <location>
        <begin position="371"/>
        <end position="392"/>
    </location>
</feature>
<evidence type="ECO:0000256" key="2">
    <source>
        <dbReference type="ARBA" id="ARBA00010199"/>
    </source>
</evidence>
<feature type="transmembrane region" description="Helical" evidence="6">
    <location>
        <begin position="404"/>
        <end position="426"/>
    </location>
</feature>
<dbReference type="InterPro" id="IPR045069">
    <property type="entry name" value="MATE_euk"/>
</dbReference>
<evidence type="ECO:0000256" key="1">
    <source>
        <dbReference type="ARBA" id="ARBA00004141"/>
    </source>
</evidence>
<name>A0AAD4J5T9_PERFH</name>
<evidence type="ECO:0000313" key="8">
    <source>
        <dbReference type="Proteomes" id="UP001190926"/>
    </source>
</evidence>